<feature type="region of interest" description="Disordered" evidence="1">
    <location>
        <begin position="1"/>
        <end position="40"/>
    </location>
</feature>
<evidence type="ECO:0000313" key="3">
    <source>
        <dbReference type="Proteomes" id="UP000265515"/>
    </source>
</evidence>
<protein>
    <submittedName>
        <fullName evidence="2">Uncharacterized protein</fullName>
    </submittedName>
</protein>
<accession>A0A388KRW9</accession>
<comment type="caution">
    <text evidence="2">The sequence shown here is derived from an EMBL/GenBank/DDBJ whole genome shotgun (WGS) entry which is preliminary data.</text>
</comment>
<dbReference type="AlphaFoldDB" id="A0A388KRW9"/>
<gene>
    <name evidence="2" type="ORF">CBR_g12330</name>
</gene>
<dbReference type="Gramene" id="GBG72762">
    <property type="protein sequence ID" value="GBG72762"/>
    <property type="gene ID" value="CBR_g12330"/>
</dbReference>
<sequence length="89" mass="9571">MRRGGGSGNLHLGDGEGREDVSKGGRMCPPPRGEWDTSRKRTENIHVGLVAMRVCMKAGCANLSVGMRRDCVGLGADVSEFLILFSGFF</sequence>
<proteinExistence type="predicted"/>
<dbReference type="Proteomes" id="UP000265515">
    <property type="component" value="Unassembled WGS sequence"/>
</dbReference>
<reference evidence="2 3" key="1">
    <citation type="journal article" date="2018" name="Cell">
        <title>The Chara Genome: Secondary Complexity and Implications for Plant Terrestrialization.</title>
        <authorList>
            <person name="Nishiyama T."/>
            <person name="Sakayama H."/>
            <person name="Vries J.D."/>
            <person name="Buschmann H."/>
            <person name="Saint-Marcoux D."/>
            <person name="Ullrich K.K."/>
            <person name="Haas F.B."/>
            <person name="Vanderstraeten L."/>
            <person name="Becker D."/>
            <person name="Lang D."/>
            <person name="Vosolsobe S."/>
            <person name="Rombauts S."/>
            <person name="Wilhelmsson P.K.I."/>
            <person name="Janitza P."/>
            <person name="Kern R."/>
            <person name="Heyl A."/>
            <person name="Rumpler F."/>
            <person name="Villalobos L.I.A.C."/>
            <person name="Clay J.M."/>
            <person name="Skokan R."/>
            <person name="Toyoda A."/>
            <person name="Suzuki Y."/>
            <person name="Kagoshima H."/>
            <person name="Schijlen E."/>
            <person name="Tajeshwar N."/>
            <person name="Catarino B."/>
            <person name="Hetherington A.J."/>
            <person name="Saltykova A."/>
            <person name="Bonnot C."/>
            <person name="Breuninger H."/>
            <person name="Symeonidi A."/>
            <person name="Radhakrishnan G.V."/>
            <person name="Van Nieuwerburgh F."/>
            <person name="Deforce D."/>
            <person name="Chang C."/>
            <person name="Karol K.G."/>
            <person name="Hedrich R."/>
            <person name="Ulvskov P."/>
            <person name="Glockner G."/>
            <person name="Delwiche C.F."/>
            <person name="Petrasek J."/>
            <person name="Van de Peer Y."/>
            <person name="Friml J."/>
            <person name="Beilby M."/>
            <person name="Dolan L."/>
            <person name="Kohara Y."/>
            <person name="Sugano S."/>
            <person name="Fujiyama A."/>
            <person name="Delaux P.-M."/>
            <person name="Quint M."/>
            <person name="TheiBen G."/>
            <person name="Hagemann M."/>
            <person name="Harholt J."/>
            <person name="Dunand C."/>
            <person name="Zachgo S."/>
            <person name="Langdale J."/>
            <person name="Maumus F."/>
            <person name="Straeten D.V.D."/>
            <person name="Gould S.B."/>
            <person name="Rensing S.A."/>
        </authorList>
    </citation>
    <scope>NUCLEOTIDE SEQUENCE [LARGE SCALE GENOMIC DNA]</scope>
    <source>
        <strain evidence="2 3">S276</strain>
    </source>
</reference>
<evidence type="ECO:0000256" key="1">
    <source>
        <dbReference type="SAM" id="MobiDB-lite"/>
    </source>
</evidence>
<keyword evidence="3" id="KW-1185">Reference proteome</keyword>
<organism evidence="2 3">
    <name type="scientific">Chara braunii</name>
    <name type="common">Braun's stonewort</name>
    <dbReference type="NCBI Taxonomy" id="69332"/>
    <lineage>
        <taxon>Eukaryota</taxon>
        <taxon>Viridiplantae</taxon>
        <taxon>Streptophyta</taxon>
        <taxon>Charophyceae</taxon>
        <taxon>Charales</taxon>
        <taxon>Characeae</taxon>
        <taxon>Chara</taxon>
    </lineage>
</organism>
<evidence type="ECO:0000313" key="2">
    <source>
        <dbReference type="EMBL" id="GBG72762.1"/>
    </source>
</evidence>
<dbReference type="EMBL" id="BFEA01000171">
    <property type="protein sequence ID" value="GBG72762.1"/>
    <property type="molecule type" value="Genomic_DNA"/>
</dbReference>
<feature type="compositionally biased region" description="Basic and acidic residues" evidence="1">
    <location>
        <begin position="13"/>
        <end position="23"/>
    </location>
</feature>
<name>A0A388KRW9_CHABU</name>